<protein>
    <recommendedName>
        <fullName evidence="2">DUF1468 domain-containing protein</fullName>
    </recommendedName>
</protein>
<evidence type="ECO:0000256" key="1">
    <source>
        <dbReference type="SAM" id="Phobius"/>
    </source>
</evidence>
<gene>
    <name evidence="3" type="ordered locus">OB3269</name>
</gene>
<evidence type="ECO:0000313" key="4">
    <source>
        <dbReference type="Proteomes" id="UP000000822"/>
    </source>
</evidence>
<dbReference type="Proteomes" id="UP000000822">
    <property type="component" value="Chromosome"/>
</dbReference>
<feature type="transmembrane region" description="Helical" evidence="1">
    <location>
        <begin position="126"/>
        <end position="144"/>
    </location>
</feature>
<dbReference type="eggNOG" id="ENOG50339M2">
    <property type="taxonomic scope" value="Bacteria"/>
</dbReference>
<accession>Q8ELF8</accession>
<keyword evidence="4" id="KW-1185">Reference proteome</keyword>
<feature type="transmembrane region" description="Helical" evidence="1">
    <location>
        <begin position="44"/>
        <end position="64"/>
    </location>
</feature>
<sequence length="158" mass="17553">MISAKRDLLNAILLLAFSGLAYIGSTQIPIQGFGKTEANFFPNIIIAVLVFLSVCLLTQSIYRFTKDSKSEKVSIRSAIRSNKKVIITFGLFAAYVFILPYAGYFIASILFLIGLYTVLAPNKNKIVLVILFMIGLVFILYVVFQQVLSVFLPPGILF</sequence>
<dbReference type="AlphaFoldDB" id="Q8ELF8"/>
<feature type="transmembrane region" description="Helical" evidence="1">
    <location>
        <begin position="7"/>
        <end position="24"/>
    </location>
</feature>
<dbReference type="OrthoDB" id="2970641at2"/>
<reference evidence="3 4" key="1">
    <citation type="journal article" date="2001" name="FEMS Microbiol. Lett.">
        <title>Oceanobacillus iheyensis gen. nov., sp. nov., a deep-sea extremely halotolerant and alkaliphilic species isolated from a depth of 1050 m on the Iheya Ridge.</title>
        <authorList>
            <person name="Lu J."/>
            <person name="Nogi Y."/>
            <person name="Takami H."/>
        </authorList>
    </citation>
    <scope>NUCLEOTIDE SEQUENCE [LARGE SCALE GENOMIC DNA]</scope>
    <source>
        <strain evidence="4">DSM 14371 / CIP 107618 / JCM 11309 / KCTC 3954 / HTE831</strain>
    </source>
</reference>
<keyword evidence="1" id="KW-0472">Membrane</keyword>
<dbReference type="RefSeq" id="WP_011067665.1">
    <property type="nucleotide sequence ID" value="NC_004193.1"/>
</dbReference>
<dbReference type="STRING" id="221109.gene:10735521"/>
<keyword evidence="1" id="KW-1133">Transmembrane helix</keyword>
<evidence type="ECO:0000313" key="3">
    <source>
        <dbReference type="EMBL" id="BAC15225.1"/>
    </source>
</evidence>
<dbReference type="EMBL" id="BA000028">
    <property type="protein sequence ID" value="BAC15225.1"/>
    <property type="molecule type" value="Genomic_DNA"/>
</dbReference>
<dbReference type="Pfam" id="PF07331">
    <property type="entry name" value="TctB"/>
    <property type="match status" value="1"/>
</dbReference>
<organism evidence="3 4">
    <name type="scientific">Oceanobacillus iheyensis (strain DSM 14371 / CIP 107618 / JCM 11309 / KCTC 3954 / HTE831)</name>
    <dbReference type="NCBI Taxonomy" id="221109"/>
    <lineage>
        <taxon>Bacteria</taxon>
        <taxon>Bacillati</taxon>
        <taxon>Bacillota</taxon>
        <taxon>Bacilli</taxon>
        <taxon>Bacillales</taxon>
        <taxon>Bacillaceae</taxon>
        <taxon>Oceanobacillus</taxon>
    </lineage>
</organism>
<dbReference type="KEGG" id="oih:OB3269"/>
<feature type="domain" description="DUF1468" evidence="2">
    <location>
        <begin position="10"/>
        <end position="153"/>
    </location>
</feature>
<dbReference type="HOGENOM" id="CLU_1667601_0_0_9"/>
<keyword evidence="1" id="KW-0812">Transmembrane</keyword>
<proteinExistence type="predicted"/>
<dbReference type="PhylomeDB" id="Q8ELF8"/>
<dbReference type="InterPro" id="IPR009936">
    <property type="entry name" value="DUF1468"/>
</dbReference>
<reference evidence="3 4" key="2">
    <citation type="journal article" date="2002" name="Nucleic Acids Res.">
        <title>Genome sequence of Oceanobacillus iheyensis isolated from the Iheya Ridge and its unexpected adaptive capabilities to extreme environments.</title>
        <authorList>
            <person name="Takami H."/>
            <person name="Takaki Y."/>
            <person name="Uchiyama I."/>
        </authorList>
    </citation>
    <scope>NUCLEOTIDE SEQUENCE [LARGE SCALE GENOMIC DNA]</scope>
    <source>
        <strain evidence="4">DSM 14371 / CIP 107618 / JCM 11309 / KCTC 3954 / HTE831</strain>
    </source>
</reference>
<name>Q8ELF8_OCEIH</name>
<evidence type="ECO:0000259" key="2">
    <source>
        <dbReference type="Pfam" id="PF07331"/>
    </source>
</evidence>
<feature type="transmembrane region" description="Helical" evidence="1">
    <location>
        <begin position="85"/>
        <end position="114"/>
    </location>
</feature>